<dbReference type="AlphaFoldDB" id="A0A919SXR0"/>
<evidence type="ECO:0000313" key="1">
    <source>
        <dbReference type="EMBL" id="GIM79624.1"/>
    </source>
</evidence>
<keyword evidence="2" id="KW-1185">Reference proteome</keyword>
<organism evidence="1 2">
    <name type="scientific">Actinoplanes auranticolor</name>
    <dbReference type="NCBI Taxonomy" id="47988"/>
    <lineage>
        <taxon>Bacteria</taxon>
        <taxon>Bacillati</taxon>
        <taxon>Actinomycetota</taxon>
        <taxon>Actinomycetes</taxon>
        <taxon>Micromonosporales</taxon>
        <taxon>Micromonosporaceae</taxon>
        <taxon>Actinoplanes</taxon>
    </lineage>
</organism>
<comment type="caution">
    <text evidence="1">The sequence shown here is derived from an EMBL/GenBank/DDBJ whole genome shotgun (WGS) entry which is preliminary data.</text>
</comment>
<proteinExistence type="predicted"/>
<sequence length="66" mass="7228">MPVLTAKAPPASVAAATPISSFRARPLILFLRYMQRSFAFVRLPRCSIVSYGAGTAKSSDKFLKYC</sequence>
<name>A0A919SXR0_9ACTN</name>
<evidence type="ECO:0000313" key="2">
    <source>
        <dbReference type="Proteomes" id="UP000681340"/>
    </source>
</evidence>
<protein>
    <submittedName>
        <fullName evidence="1">Uncharacterized protein</fullName>
    </submittedName>
</protein>
<dbReference type="EMBL" id="BOQL01000084">
    <property type="protein sequence ID" value="GIM79624.1"/>
    <property type="molecule type" value="Genomic_DNA"/>
</dbReference>
<gene>
    <name evidence="1" type="ORF">Aau02nite_86640</name>
</gene>
<reference evidence="1" key="1">
    <citation type="submission" date="2021-03" db="EMBL/GenBank/DDBJ databases">
        <title>Whole genome shotgun sequence of Actinoplanes auranticolor NBRC 12245.</title>
        <authorList>
            <person name="Komaki H."/>
            <person name="Tamura T."/>
        </authorList>
    </citation>
    <scope>NUCLEOTIDE SEQUENCE</scope>
    <source>
        <strain evidence="1">NBRC 12245</strain>
    </source>
</reference>
<dbReference type="Proteomes" id="UP000681340">
    <property type="component" value="Unassembled WGS sequence"/>
</dbReference>
<accession>A0A919SXR0</accession>